<evidence type="ECO:0000256" key="1">
    <source>
        <dbReference type="ARBA" id="ARBA00004651"/>
    </source>
</evidence>
<dbReference type="EMBL" id="QJJQ01000031">
    <property type="protein sequence ID" value="PXW80032.1"/>
    <property type="molecule type" value="Genomic_DNA"/>
</dbReference>
<dbReference type="PRINTS" id="PR00812">
    <property type="entry name" value="BCTERIALGSPF"/>
</dbReference>
<accession>A0A2V3VE09</accession>
<keyword evidence="6 7" id="KW-0472">Membrane</keyword>
<feature type="transmembrane region" description="Helical" evidence="7">
    <location>
        <begin position="325"/>
        <end position="346"/>
    </location>
</feature>
<evidence type="ECO:0000256" key="5">
    <source>
        <dbReference type="ARBA" id="ARBA00022989"/>
    </source>
</evidence>
<keyword evidence="4 7" id="KW-0812">Transmembrane</keyword>
<evidence type="ECO:0000256" key="3">
    <source>
        <dbReference type="ARBA" id="ARBA00022475"/>
    </source>
</evidence>
<dbReference type="InterPro" id="IPR047692">
    <property type="entry name" value="T4P_ComGB"/>
</dbReference>
<evidence type="ECO:0000313" key="9">
    <source>
        <dbReference type="EMBL" id="PXW80032.1"/>
    </source>
</evidence>
<dbReference type="Proteomes" id="UP000247978">
    <property type="component" value="Unassembled WGS sequence"/>
</dbReference>
<evidence type="ECO:0000259" key="8">
    <source>
        <dbReference type="Pfam" id="PF00482"/>
    </source>
</evidence>
<organism evidence="9 10">
    <name type="scientific">Pseudogracilibacillus auburnensis</name>
    <dbReference type="NCBI Taxonomy" id="1494959"/>
    <lineage>
        <taxon>Bacteria</taxon>
        <taxon>Bacillati</taxon>
        <taxon>Bacillota</taxon>
        <taxon>Bacilli</taxon>
        <taxon>Bacillales</taxon>
        <taxon>Bacillaceae</taxon>
        <taxon>Pseudogracilibacillus</taxon>
    </lineage>
</organism>
<dbReference type="PANTHER" id="PTHR30012">
    <property type="entry name" value="GENERAL SECRETION PATHWAY PROTEIN"/>
    <property type="match status" value="1"/>
</dbReference>
<name>A0A2V3VE09_9BACI</name>
<feature type="transmembrane region" description="Helical" evidence="7">
    <location>
        <begin position="160"/>
        <end position="191"/>
    </location>
</feature>
<keyword evidence="3" id="KW-1003">Cell membrane</keyword>
<dbReference type="AlphaFoldDB" id="A0A2V3VE09"/>
<evidence type="ECO:0000256" key="7">
    <source>
        <dbReference type="SAM" id="Phobius"/>
    </source>
</evidence>
<dbReference type="InterPro" id="IPR042094">
    <property type="entry name" value="T2SS_GspF_sf"/>
</dbReference>
<dbReference type="PANTHER" id="PTHR30012:SF0">
    <property type="entry name" value="TYPE II SECRETION SYSTEM PROTEIN F-RELATED"/>
    <property type="match status" value="1"/>
</dbReference>
<dbReference type="OrthoDB" id="2974223at2"/>
<proteinExistence type="inferred from homology"/>
<keyword evidence="10" id="KW-1185">Reference proteome</keyword>
<feature type="domain" description="Type II secretion system protein GspF" evidence="8">
    <location>
        <begin position="222"/>
        <end position="344"/>
    </location>
</feature>
<dbReference type="GO" id="GO:0005886">
    <property type="term" value="C:plasma membrane"/>
    <property type="evidence" value="ECO:0007669"/>
    <property type="project" value="UniProtKB-SubCell"/>
</dbReference>
<evidence type="ECO:0000313" key="10">
    <source>
        <dbReference type="Proteomes" id="UP000247978"/>
    </source>
</evidence>
<sequence>MASFLKKFIINRPSRLKVKDETQLLFLKRLHRLLESGYSLLGALEVMKWDKLMYHIADKLILLLKRGYPIDKAFANVQFHGTIVSYLYFVRINGNLISSLDKSISMFEHRITYIKKFTQVIRYPIILFFVFIFLLLFLKQSVLPSFMELFQSSSDSSTTVLYSILIIDIMSTIFIVCVMVVLLGSLFWHFYKRKISTDKQISLYEKLPIYRSFKRMETSYYFATHMSMFLKAGLSIKDILKNMSEQEKLPILAYYAQLMTISLKSGYYIDHLLQSLSLMEKQLATIFQKNNNTESLEQDLTTYADFLAENLEQKVLKIITFIQPVFFVTLACFIIFIYITLMWPMFQLIQNV</sequence>
<protein>
    <submittedName>
        <fullName evidence="9">Competence-related pilin export protein ComGB</fullName>
    </submittedName>
</protein>
<keyword evidence="5 7" id="KW-1133">Transmembrane helix</keyword>
<evidence type="ECO:0000256" key="6">
    <source>
        <dbReference type="ARBA" id="ARBA00023136"/>
    </source>
</evidence>
<dbReference type="RefSeq" id="WP_110397683.1">
    <property type="nucleotide sequence ID" value="NZ_JBHUHB010000001.1"/>
</dbReference>
<dbReference type="Pfam" id="PF00482">
    <property type="entry name" value="T2SSF"/>
    <property type="match status" value="2"/>
</dbReference>
<dbReference type="InterPro" id="IPR018076">
    <property type="entry name" value="T2SS_GspF_dom"/>
</dbReference>
<reference evidence="9 10" key="1">
    <citation type="submission" date="2018-05" db="EMBL/GenBank/DDBJ databases">
        <title>Genomic Encyclopedia of Type Strains, Phase IV (KMG-IV): sequencing the most valuable type-strain genomes for metagenomic binning, comparative biology and taxonomic classification.</title>
        <authorList>
            <person name="Goeker M."/>
        </authorList>
    </citation>
    <scope>NUCLEOTIDE SEQUENCE [LARGE SCALE GENOMIC DNA]</scope>
    <source>
        <strain evidence="9 10">DSM 28556</strain>
    </source>
</reference>
<feature type="domain" description="Type II secretion system protein GspF" evidence="8">
    <location>
        <begin position="26"/>
        <end position="141"/>
    </location>
</feature>
<comment type="subcellular location">
    <subcellularLocation>
        <location evidence="1">Cell membrane</location>
        <topology evidence="1">Multi-pass membrane protein</topology>
    </subcellularLocation>
</comment>
<evidence type="ECO:0000256" key="4">
    <source>
        <dbReference type="ARBA" id="ARBA00022692"/>
    </source>
</evidence>
<comment type="similarity">
    <text evidence="2">Belongs to the GSP F family.</text>
</comment>
<dbReference type="Gene3D" id="1.20.81.30">
    <property type="entry name" value="Type II secretion system (T2SS), domain F"/>
    <property type="match status" value="2"/>
</dbReference>
<dbReference type="InterPro" id="IPR003004">
    <property type="entry name" value="GspF/PilC"/>
</dbReference>
<dbReference type="NCBIfam" id="NF041012">
    <property type="entry name" value="T4P_ComGB"/>
    <property type="match status" value="1"/>
</dbReference>
<comment type="caution">
    <text evidence="9">The sequence shown here is derived from an EMBL/GenBank/DDBJ whole genome shotgun (WGS) entry which is preliminary data.</text>
</comment>
<gene>
    <name evidence="9" type="ORF">DFR56_13115</name>
</gene>
<feature type="transmembrane region" description="Helical" evidence="7">
    <location>
        <begin position="120"/>
        <end position="140"/>
    </location>
</feature>
<evidence type="ECO:0000256" key="2">
    <source>
        <dbReference type="ARBA" id="ARBA00005745"/>
    </source>
</evidence>